<reference evidence="2" key="1">
    <citation type="submission" date="2020-05" db="EMBL/GenBank/DDBJ databases">
        <authorList>
            <person name="Zhu T."/>
            <person name="Keshari N."/>
            <person name="Lu X."/>
        </authorList>
    </citation>
    <scope>NUCLEOTIDE SEQUENCE</scope>
    <source>
        <strain evidence="2">NK1-12</strain>
    </source>
</reference>
<dbReference type="PANTHER" id="PTHR46825:SF7">
    <property type="entry name" value="D-ALANYL-D-ALANINE CARBOXYPEPTIDASE"/>
    <property type="match status" value="1"/>
</dbReference>
<accession>A0AA96WRS9</accession>
<dbReference type="SUPFAM" id="SSF56601">
    <property type="entry name" value="beta-lactamase/transpeptidase-like"/>
    <property type="match status" value="1"/>
</dbReference>
<keyword evidence="2" id="KW-0378">Hydrolase</keyword>
<dbReference type="GO" id="GO:0016787">
    <property type="term" value="F:hydrolase activity"/>
    <property type="evidence" value="ECO:0007669"/>
    <property type="project" value="UniProtKB-KW"/>
</dbReference>
<sequence length="472" mass="50845">MTTQLSLASADSVTVARRRALQTGLDHALGSTVGATAAISTPAGNWLGASGVASRRTGLAVQPDDLFQIGSITKPFVSTVVLQLFESGQLSLDDPLTRWLSPDLVQPIPNGSQITIRQLLNHTSGIPDYVPILLAAGVNLFRDWQPQELTQLIGGQAAAFTPGTGWSYSNTNYILLGLIIQQVTGNPIASDIRSRILDPLGLKQTYFAAAEVGPNPVSGYWDVNNDGRLDDVSSLSLSWAWSAGALISNTKDLLRFSRALFGGELLQPDTLKQMLTFVEPIRSNAFSGYGLGIARLKTSEGTFYGHTGLTLGFRSSLWYEPETQLIYTDLQNTRRFNNLFSPLLATWEGEPERSLVGTASNDFLLGSGKHDTIQGRAGDDLLSGGKGNDFLWGNAGRDRFYLVPGEGIDAIVDFVATEDRILLPNLDFDQITLTERYGNTLISLTATGERLGGLINVAASDLTTANFVSTLT</sequence>
<dbReference type="GO" id="GO:0005509">
    <property type="term" value="F:calcium ion binding"/>
    <property type="evidence" value="ECO:0007669"/>
    <property type="project" value="InterPro"/>
</dbReference>
<dbReference type="InterPro" id="IPR050491">
    <property type="entry name" value="AmpC-like"/>
</dbReference>
<dbReference type="InterPro" id="IPR018511">
    <property type="entry name" value="Hemolysin-typ_Ca-bd_CS"/>
</dbReference>
<evidence type="ECO:0000313" key="2">
    <source>
        <dbReference type="EMBL" id="WNZ21417.1"/>
    </source>
</evidence>
<gene>
    <name evidence="2" type="ORF">HJG54_00075</name>
</gene>
<proteinExistence type="predicted"/>
<dbReference type="Gene3D" id="3.40.710.10">
    <property type="entry name" value="DD-peptidase/beta-lactamase superfamily"/>
    <property type="match status" value="1"/>
</dbReference>
<dbReference type="RefSeq" id="WP_316432643.1">
    <property type="nucleotide sequence ID" value="NZ_CP053586.1"/>
</dbReference>
<dbReference type="AlphaFoldDB" id="A0AA96WRS9"/>
<name>A0AA96WRS9_9CYAN</name>
<dbReference type="InterPro" id="IPR012338">
    <property type="entry name" value="Beta-lactam/transpept-like"/>
</dbReference>
<dbReference type="InterPro" id="IPR001343">
    <property type="entry name" value="Hemolysn_Ca-bd"/>
</dbReference>
<feature type="domain" description="Beta-lactamase-related" evidence="1">
    <location>
        <begin position="31"/>
        <end position="333"/>
    </location>
</feature>
<dbReference type="InterPro" id="IPR011049">
    <property type="entry name" value="Serralysin-like_metalloprot_C"/>
</dbReference>
<evidence type="ECO:0000259" key="1">
    <source>
        <dbReference type="Pfam" id="PF00144"/>
    </source>
</evidence>
<organism evidence="2">
    <name type="scientific">Leptolyngbya sp. NK1-12</name>
    <dbReference type="NCBI Taxonomy" id="2547451"/>
    <lineage>
        <taxon>Bacteria</taxon>
        <taxon>Bacillati</taxon>
        <taxon>Cyanobacteriota</taxon>
        <taxon>Cyanophyceae</taxon>
        <taxon>Leptolyngbyales</taxon>
        <taxon>Leptolyngbyaceae</taxon>
        <taxon>Leptolyngbya group</taxon>
        <taxon>Leptolyngbya</taxon>
    </lineage>
</organism>
<dbReference type="EMBL" id="CP053586">
    <property type="protein sequence ID" value="WNZ21417.1"/>
    <property type="molecule type" value="Genomic_DNA"/>
</dbReference>
<protein>
    <submittedName>
        <fullName evidence="2">Serine hydrolase</fullName>
    </submittedName>
</protein>
<dbReference type="PANTHER" id="PTHR46825">
    <property type="entry name" value="D-ALANYL-D-ALANINE-CARBOXYPEPTIDASE/ENDOPEPTIDASE AMPH"/>
    <property type="match status" value="1"/>
</dbReference>
<dbReference type="Pfam" id="PF00144">
    <property type="entry name" value="Beta-lactamase"/>
    <property type="match status" value="1"/>
</dbReference>
<dbReference type="PROSITE" id="PS00330">
    <property type="entry name" value="HEMOLYSIN_CALCIUM"/>
    <property type="match status" value="1"/>
</dbReference>
<dbReference type="Gene3D" id="2.150.10.10">
    <property type="entry name" value="Serralysin-like metalloprotease, C-terminal"/>
    <property type="match status" value="1"/>
</dbReference>
<dbReference type="Pfam" id="PF00353">
    <property type="entry name" value="HemolysinCabind"/>
    <property type="match status" value="1"/>
</dbReference>
<dbReference type="SUPFAM" id="SSF51120">
    <property type="entry name" value="beta-Roll"/>
    <property type="match status" value="1"/>
</dbReference>
<dbReference type="PRINTS" id="PR00313">
    <property type="entry name" value="CABNDNGRPT"/>
</dbReference>
<dbReference type="InterPro" id="IPR001466">
    <property type="entry name" value="Beta-lactam-related"/>
</dbReference>